<dbReference type="CDD" id="cd17624">
    <property type="entry name" value="REC_OmpR_PmrA-like"/>
    <property type="match status" value="1"/>
</dbReference>
<dbReference type="KEGG" id="alt:ambt_15440"/>
<dbReference type="Pfam" id="PF00072">
    <property type="entry name" value="Response_reg"/>
    <property type="match status" value="1"/>
</dbReference>
<dbReference type="HOGENOM" id="CLU_000445_30_1_6"/>
<evidence type="ECO:0000256" key="2">
    <source>
        <dbReference type="ARBA" id="ARBA00023012"/>
    </source>
</evidence>
<keyword evidence="11" id="KW-1185">Reference proteome</keyword>
<evidence type="ECO:0000256" key="7">
    <source>
        <dbReference type="PROSITE-ProRule" id="PRU01091"/>
    </source>
</evidence>
<dbReference type="GO" id="GO:0000976">
    <property type="term" value="F:transcription cis-regulatory region binding"/>
    <property type="evidence" value="ECO:0007669"/>
    <property type="project" value="TreeGrafter"/>
</dbReference>
<dbReference type="SMART" id="SM00448">
    <property type="entry name" value="REC"/>
    <property type="match status" value="1"/>
</dbReference>
<keyword evidence="3" id="KW-0805">Transcription regulation</keyword>
<feature type="DNA-binding region" description="OmpR/PhoB-type" evidence="7">
    <location>
        <begin position="124"/>
        <end position="221"/>
    </location>
</feature>
<organism evidence="10 11">
    <name type="scientific">Alteromonas naphthalenivorans</name>
    <dbReference type="NCBI Taxonomy" id="715451"/>
    <lineage>
        <taxon>Bacteria</taxon>
        <taxon>Pseudomonadati</taxon>
        <taxon>Pseudomonadota</taxon>
        <taxon>Gammaproteobacteria</taxon>
        <taxon>Alteromonadales</taxon>
        <taxon>Alteromonadaceae</taxon>
        <taxon>Alteromonas/Salinimonas group</taxon>
        <taxon>Alteromonas</taxon>
    </lineage>
</organism>
<dbReference type="SUPFAM" id="SSF46894">
    <property type="entry name" value="C-terminal effector domain of the bipartite response regulators"/>
    <property type="match status" value="1"/>
</dbReference>
<dbReference type="OrthoDB" id="9802426at2"/>
<accession>F5Z531</accession>
<dbReference type="Gene3D" id="1.10.10.10">
    <property type="entry name" value="Winged helix-like DNA-binding domain superfamily/Winged helix DNA-binding domain"/>
    <property type="match status" value="1"/>
</dbReference>
<dbReference type="InterPro" id="IPR011006">
    <property type="entry name" value="CheY-like_superfamily"/>
</dbReference>
<dbReference type="SMART" id="SM00862">
    <property type="entry name" value="Trans_reg_C"/>
    <property type="match status" value="1"/>
</dbReference>
<keyword evidence="1 6" id="KW-0597">Phosphoprotein</keyword>
<evidence type="ECO:0000256" key="4">
    <source>
        <dbReference type="ARBA" id="ARBA00023125"/>
    </source>
</evidence>
<keyword evidence="5" id="KW-0804">Transcription</keyword>
<evidence type="ECO:0000313" key="10">
    <source>
        <dbReference type="EMBL" id="AEF04598.1"/>
    </source>
</evidence>
<feature type="modified residue" description="4-aspartylphosphate" evidence="6">
    <location>
        <position position="52"/>
    </location>
</feature>
<dbReference type="GO" id="GO:0000156">
    <property type="term" value="F:phosphorelay response regulator activity"/>
    <property type="evidence" value="ECO:0007669"/>
    <property type="project" value="TreeGrafter"/>
</dbReference>
<keyword evidence="2" id="KW-0902">Two-component regulatory system</keyword>
<dbReference type="InterPro" id="IPR016032">
    <property type="entry name" value="Sig_transdc_resp-reg_C-effctor"/>
</dbReference>
<dbReference type="GO" id="GO:0032993">
    <property type="term" value="C:protein-DNA complex"/>
    <property type="evidence" value="ECO:0007669"/>
    <property type="project" value="TreeGrafter"/>
</dbReference>
<feature type="domain" description="Response regulatory" evidence="8">
    <location>
        <begin position="3"/>
        <end position="117"/>
    </location>
</feature>
<dbReference type="Pfam" id="PF00486">
    <property type="entry name" value="Trans_reg_C"/>
    <property type="match status" value="1"/>
</dbReference>
<dbReference type="InterPro" id="IPR036388">
    <property type="entry name" value="WH-like_DNA-bd_sf"/>
</dbReference>
<dbReference type="PANTHER" id="PTHR48111">
    <property type="entry name" value="REGULATOR OF RPOS"/>
    <property type="match status" value="1"/>
</dbReference>
<evidence type="ECO:0000256" key="6">
    <source>
        <dbReference type="PROSITE-ProRule" id="PRU00169"/>
    </source>
</evidence>
<evidence type="ECO:0000313" key="11">
    <source>
        <dbReference type="Proteomes" id="UP000000683"/>
    </source>
</evidence>
<dbReference type="InterPro" id="IPR001867">
    <property type="entry name" value="OmpR/PhoB-type_DNA-bd"/>
</dbReference>
<dbReference type="InterPro" id="IPR001789">
    <property type="entry name" value="Sig_transdc_resp-reg_receiver"/>
</dbReference>
<dbReference type="FunFam" id="3.40.50.2300:FF:000001">
    <property type="entry name" value="DNA-binding response regulator PhoB"/>
    <property type="match status" value="1"/>
</dbReference>
<dbReference type="InterPro" id="IPR039420">
    <property type="entry name" value="WalR-like"/>
</dbReference>
<keyword evidence="4 7" id="KW-0238">DNA-binding</keyword>
<dbReference type="SUPFAM" id="SSF52172">
    <property type="entry name" value="CheY-like"/>
    <property type="match status" value="1"/>
</dbReference>
<protein>
    <submittedName>
        <fullName evidence="10">Two component transcriptional regulator</fullName>
    </submittedName>
</protein>
<dbReference type="EMBL" id="CP002339">
    <property type="protein sequence ID" value="AEF04598.1"/>
    <property type="molecule type" value="Genomic_DNA"/>
</dbReference>
<name>F5Z531_ALTNA</name>
<dbReference type="eggNOG" id="COG0745">
    <property type="taxonomic scope" value="Bacteria"/>
</dbReference>
<dbReference type="Gene3D" id="3.40.50.2300">
    <property type="match status" value="1"/>
</dbReference>
<dbReference type="RefSeq" id="WP_013785522.1">
    <property type="nucleotide sequence ID" value="NC_015554.1"/>
</dbReference>
<dbReference type="CDD" id="cd00383">
    <property type="entry name" value="trans_reg_C"/>
    <property type="match status" value="1"/>
</dbReference>
<dbReference type="PROSITE" id="PS50110">
    <property type="entry name" value="RESPONSE_REGULATORY"/>
    <property type="match status" value="1"/>
</dbReference>
<feature type="domain" description="OmpR/PhoB-type" evidence="9">
    <location>
        <begin position="124"/>
        <end position="221"/>
    </location>
</feature>
<evidence type="ECO:0000256" key="5">
    <source>
        <dbReference type="ARBA" id="ARBA00023163"/>
    </source>
</evidence>
<evidence type="ECO:0000256" key="1">
    <source>
        <dbReference type="ARBA" id="ARBA00022553"/>
    </source>
</evidence>
<dbReference type="GO" id="GO:0006355">
    <property type="term" value="P:regulation of DNA-templated transcription"/>
    <property type="evidence" value="ECO:0007669"/>
    <property type="project" value="InterPro"/>
</dbReference>
<dbReference type="Gene3D" id="6.10.250.690">
    <property type="match status" value="1"/>
</dbReference>
<sequence length="226" mass="24948">MIRVLLVEDDIGLAGNVLDYLELEDMQCDHASNGVAALQLIDQHQYDVLVLDINLPRLDGFSVCERMRNDGNDIPVIMLTARDQLEDKLTGFQKGADDYLIKPFAMAELVARVTALSGRRSAQVNQLVMGNVTLKINGQEAQAGSNNIKLSPITYALLKKLMQAKGDVVSRERLIEAAWKDSVPESNVLKVHMHHLRKGLEQAKASISVLSKPNSGFYLAEDVDHG</sequence>
<dbReference type="GO" id="GO:0005829">
    <property type="term" value="C:cytosol"/>
    <property type="evidence" value="ECO:0007669"/>
    <property type="project" value="TreeGrafter"/>
</dbReference>
<proteinExistence type="predicted"/>
<dbReference type="PROSITE" id="PS51755">
    <property type="entry name" value="OMPR_PHOB"/>
    <property type="match status" value="1"/>
</dbReference>
<reference evidence="10 11" key="1">
    <citation type="journal article" date="2011" name="J. Bacteriol.">
        <title>Complete genome sequence of the polycyclic aromatic hydrocarbon-degrading bacterium Alteromonas sp. strain SN2.</title>
        <authorList>
            <person name="Jin H.M."/>
            <person name="Jeong H."/>
            <person name="Moon E.J."/>
            <person name="Math R.K."/>
            <person name="Lee K."/>
            <person name="Kim H.J."/>
            <person name="Jeon C.O."/>
            <person name="Oh T.K."/>
            <person name="Kim J.F."/>
        </authorList>
    </citation>
    <scope>NUCLEOTIDE SEQUENCE [LARGE SCALE GENOMIC DNA]</scope>
    <source>
        <strain evidence="11">JCM 17741 / KACC 18427 / KCTC 11700BP / SN2</strain>
    </source>
</reference>
<gene>
    <name evidence="10" type="ordered locus">ambt_15440</name>
</gene>
<evidence type="ECO:0000256" key="3">
    <source>
        <dbReference type="ARBA" id="ARBA00023015"/>
    </source>
</evidence>
<evidence type="ECO:0000259" key="8">
    <source>
        <dbReference type="PROSITE" id="PS50110"/>
    </source>
</evidence>
<dbReference type="Proteomes" id="UP000000683">
    <property type="component" value="Chromosome"/>
</dbReference>
<dbReference type="AlphaFoldDB" id="F5Z531"/>
<evidence type="ECO:0000259" key="9">
    <source>
        <dbReference type="PROSITE" id="PS51755"/>
    </source>
</evidence>
<dbReference type="PANTHER" id="PTHR48111:SF22">
    <property type="entry name" value="REGULATOR OF RPOS"/>
    <property type="match status" value="1"/>
</dbReference>